<dbReference type="EMBL" id="LR798274">
    <property type="protein sequence ID" value="CAB5218854.1"/>
    <property type="molecule type" value="Genomic_DNA"/>
</dbReference>
<proteinExistence type="predicted"/>
<gene>
    <name evidence="1" type="ORF">UFOVP227_4</name>
</gene>
<protein>
    <submittedName>
        <fullName evidence="1">Uncharacterized protein</fullName>
    </submittedName>
</protein>
<evidence type="ECO:0000313" key="1">
    <source>
        <dbReference type="EMBL" id="CAB5218854.1"/>
    </source>
</evidence>
<reference evidence="1" key="1">
    <citation type="submission" date="2020-05" db="EMBL/GenBank/DDBJ databases">
        <authorList>
            <person name="Chiriac C."/>
            <person name="Salcher M."/>
            <person name="Ghai R."/>
            <person name="Kavagutti S V."/>
        </authorList>
    </citation>
    <scope>NUCLEOTIDE SEQUENCE</scope>
</reference>
<organism evidence="1">
    <name type="scientific">uncultured Caudovirales phage</name>
    <dbReference type="NCBI Taxonomy" id="2100421"/>
    <lineage>
        <taxon>Viruses</taxon>
        <taxon>Duplodnaviria</taxon>
        <taxon>Heunggongvirae</taxon>
        <taxon>Uroviricota</taxon>
        <taxon>Caudoviricetes</taxon>
        <taxon>Peduoviridae</taxon>
        <taxon>Maltschvirus</taxon>
        <taxon>Maltschvirus maltsch</taxon>
    </lineage>
</organism>
<accession>A0A6J7WS15</accession>
<sequence>MRLDAKEIKNGILDLIANPSMANTVGAKWILRGALELIQQMQGDLRRQGFTEYNDKEESTQDQ</sequence>
<name>A0A6J7WS15_9CAUD</name>